<feature type="non-terminal residue" evidence="14">
    <location>
        <position position="317"/>
    </location>
</feature>
<evidence type="ECO:0000256" key="5">
    <source>
        <dbReference type="ARBA" id="ARBA00022692"/>
    </source>
</evidence>
<evidence type="ECO:0000259" key="13">
    <source>
        <dbReference type="PROSITE" id="PS50262"/>
    </source>
</evidence>
<feature type="transmembrane region" description="Helical" evidence="12">
    <location>
        <begin position="210"/>
        <end position="233"/>
    </location>
</feature>
<dbReference type="PRINTS" id="PR00245">
    <property type="entry name" value="OLFACTORYR"/>
</dbReference>
<dbReference type="InterPro" id="IPR000276">
    <property type="entry name" value="GPCR_Rhodpsn"/>
</dbReference>
<evidence type="ECO:0000256" key="12">
    <source>
        <dbReference type="SAM" id="Phobius"/>
    </source>
</evidence>
<proteinExistence type="inferred from homology"/>
<evidence type="ECO:0000256" key="1">
    <source>
        <dbReference type="ARBA" id="ARBA00003929"/>
    </source>
</evidence>
<dbReference type="InterPro" id="IPR017452">
    <property type="entry name" value="GPCR_Rhodpsn_7TM"/>
</dbReference>
<dbReference type="STRING" id="72004.ENSBMUP00000030476"/>
<sequence length="317" mass="34982">KLQCSMKVGNTTTVIFSIPQGLSNNTHIQVVLFITFLVIYLLILTVNLLMLLVIRTDSHLHAPMYFFLSHLSFPDAFCSSVIVPKLLENLLSKWKTISFLECFTQISLIIFSGGTETRLLSVMACDQYQAVCHPLSYVVTMNKKVCAGLAGAPWVIGMGTGLLNTILLSQQHFCGPNLVPSFACGFPPVLLLACSDLYMSVASVQTTIMVLGLSRFVLVLVSYTCIIKTALGINSATGWNKTSLSAHLILFIVAFVWTSFYSFVQFPSRYMTPASGSVLEQVLSLQYSVVTPLLDPLIYSLKNQEVKAALRRMLARK</sequence>
<keyword evidence="6" id="KW-0552">Olfaction</keyword>
<keyword evidence="8" id="KW-0297">G-protein coupled receptor</keyword>
<feature type="non-terminal residue" evidence="14">
    <location>
        <position position="1"/>
    </location>
</feature>
<dbReference type="FunFam" id="1.20.1070.10:FF:000015">
    <property type="entry name" value="Olfactory receptor"/>
    <property type="match status" value="1"/>
</dbReference>
<dbReference type="PANTHER" id="PTHR26452">
    <property type="entry name" value="OLFACTORY RECEPTOR"/>
    <property type="match status" value="1"/>
</dbReference>
<dbReference type="Gene3D" id="1.20.1070.10">
    <property type="entry name" value="Rhodopsin 7-helix transmembrane proteins"/>
    <property type="match status" value="1"/>
</dbReference>
<evidence type="ECO:0000256" key="10">
    <source>
        <dbReference type="ARBA" id="ARBA00023170"/>
    </source>
</evidence>
<keyword evidence="10 14" id="KW-0675">Receptor</keyword>
<name>L8IL91_9CETA</name>
<dbReference type="EMBL" id="JH881189">
    <property type="protein sequence ID" value="ELR55907.1"/>
    <property type="molecule type" value="Genomic_DNA"/>
</dbReference>
<comment type="subcellular location">
    <subcellularLocation>
        <location evidence="2">Cell membrane</location>
        <topology evidence="2">Multi-pass membrane protein</topology>
    </subcellularLocation>
</comment>
<dbReference type="SUPFAM" id="SSF81321">
    <property type="entry name" value="Family A G protein-coupled receptor-like"/>
    <property type="match status" value="1"/>
</dbReference>
<comment type="similarity">
    <text evidence="3">Belongs to the G-protein coupled receptor 1 family.</text>
</comment>
<evidence type="ECO:0000256" key="7">
    <source>
        <dbReference type="ARBA" id="ARBA00022989"/>
    </source>
</evidence>
<evidence type="ECO:0000256" key="4">
    <source>
        <dbReference type="ARBA" id="ARBA00022475"/>
    </source>
</evidence>
<dbReference type="GO" id="GO:0004930">
    <property type="term" value="F:G protein-coupled receptor activity"/>
    <property type="evidence" value="ECO:0007669"/>
    <property type="project" value="UniProtKB-KW"/>
</dbReference>
<keyword evidence="11" id="KW-0807">Transducer</keyword>
<dbReference type="InterPro" id="IPR000725">
    <property type="entry name" value="Olfact_rcpt"/>
</dbReference>
<evidence type="ECO:0000256" key="6">
    <source>
        <dbReference type="ARBA" id="ARBA00022725"/>
    </source>
</evidence>
<gene>
    <name evidence="14" type="ORF">M91_03088</name>
</gene>
<evidence type="ECO:0000256" key="8">
    <source>
        <dbReference type="ARBA" id="ARBA00023040"/>
    </source>
</evidence>
<dbReference type="PROSITE" id="PS50262">
    <property type="entry name" value="G_PROTEIN_RECEP_F1_2"/>
    <property type="match status" value="1"/>
</dbReference>
<feature type="transmembrane region" description="Helical" evidence="12">
    <location>
        <begin position="145"/>
        <end position="166"/>
    </location>
</feature>
<keyword evidence="7 12" id="KW-1133">Transmembrane helix</keyword>
<evidence type="ECO:0000256" key="2">
    <source>
        <dbReference type="ARBA" id="ARBA00004651"/>
    </source>
</evidence>
<evidence type="ECO:0000313" key="15">
    <source>
        <dbReference type="Proteomes" id="UP000011080"/>
    </source>
</evidence>
<accession>L8IL91</accession>
<feature type="transmembrane region" description="Helical" evidence="12">
    <location>
        <begin position="30"/>
        <end position="54"/>
    </location>
</feature>
<dbReference type="InterPro" id="IPR050516">
    <property type="entry name" value="Olfactory_GPCR"/>
</dbReference>
<organism evidence="14 15">
    <name type="scientific">Bos mutus</name>
    <name type="common">wild yak</name>
    <dbReference type="NCBI Taxonomy" id="72004"/>
    <lineage>
        <taxon>Eukaryota</taxon>
        <taxon>Metazoa</taxon>
        <taxon>Chordata</taxon>
        <taxon>Craniata</taxon>
        <taxon>Vertebrata</taxon>
        <taxon>Euteleostomi</taxon>
        <taxon>Mammalia</taxon>
        <taxon>Eutheria</taxon>
        <taxon>Laurasiatheria</taxon>
        <taxon>Artiodactyla</taxon>
        <taxon>Ruminantia</taxon>
        <taxon>Pecora</taxon>
        <taxon>Bovidae</taxon>
        <taxon>Bovinae</taxon>
        <taxon>Bos</taxon>
    </lineage>
</organism>
<evidence type="ECO:0000256" key="3">
    <source>
        <dbReference type="ARBA" id="ARBA00010663"/>
    </source>
</evidence>
<comment type="function">
    <text evidence="1">Putative odorant or sperm cell receptor.</text>
</comment>
<dbReference type="PRINTS" id="PR00237">
    <property type="entry name" value="GPCRRHODOPSN"/>
</dbReference>
<dbReference type="GO" id="GO:0005886">
    <property type="term" value="C:plasma membrane"/>
    <property type="evidence" value="ECO:0007669"/>
    <property type="project" value="UniProtKB-SubCell"/>
</dbReference>
<keyword evidence="5 12" id="KW-0812">Transmembrane</keyword>
<dbReference type="Proteomes" id="UP000011080">
    <property type="component" value="Unassembled WGS sequence"/>
</dbReference>
<dbReference type="GO" id="GO:0004984">
    <property type="term" value="F:olfactory receptor activity"/>
    <property type="evidence" value="ECO:0007669"/>
    <property type="project" value="InterPro"/>
</dbReference>
<evidence type="ECO:0000256" key="11">
    <source>
        <dbReference type="ARBA" id="ARBA00023224"/>
    </source>
</evidence>
<protein>
    <submittedName>
        <fullName evidence="14">Olfactory receptor 1002</fullName>
    </submittedName>
</protein>
<dbReference type="AlphaFoldDB" id="L8IL91"/>
<feature type="transmembrane region" description="Helical" evidence="12">
    <location>
        <begin position="178"/>
        <end position="198"/>
    </location>
</feature>
<keyword evidence="9 12" id="KW-0472">Membrane</keyword>
<evidence type="ECO:0000256" key="9">
    <source>
        <dbReference type="ARBA" id="ARBA00023136"/>
    </source>
</evidence>
<feature type="transmembrane region" description="Helical" evidence="12">
    <location>
        <begin position="245"/>
        <end position="264"/>
    </location>
</feature>
<evidence type="ECO:0000313" key="14">
    <source>
        <dbReference type="EMBL" id="ELR55907.1"/>
    </source>
</evidence>
<dbReference type="Pfam" id="PF13853">
    <property type="entry name" value="7tm_4"/>
    <property type="match status" value="1"/>
</dbReference>
<dbReference type="FunFam" id="1.10.1220.70:FF:000001">
    <property type="entry name" value="Olfactory receptor"/>
    <property type="match status" value="1"/>
</dbReference>
<reference evidence="14 15" key="1">
    <citation type="journal article" date="2012" name="Nat. Genet.">
        <title>The yak genome and adaptation to life at high altitude.</title>
        <authorList>
            <person name="Qiu Q."/>
            <person name="Zhang G."/>
            <person name="Ma T."/>
            <person name="Qian W."/>
            <person name="Wang J."/>
            <person name="Ye Z."/>
            <person name="Cao C."/>
            <person name="Hu Q."/>
            <person name="Kim J."/>
            <person name="Larkin D.M."/>
            <person name="Auvil L."/>
            <person name="Capitanu B."/>
            <person name="Ma J."/>
            <person name="Lewin H.A."/>
            <person name="Qian X."/>
            <person name="Lang Y."/>
            <person name="Zhou R."/>
            <person name="Wang L."/>
            <person name="Wang K."/>
            <person name="Xia J."/>
            <person name="Liao S."/>
            <person name="Pan S."/>
            <person name="Lu X."/>
            <person name="Hou H."/>
            <person name="Wang Y."/>
            <person name="Zang X."/>
            <person name="Yin Y."/>
            <person name="Ma H."/>
            <person name="Zhang J."/>
            <person name="Wang Z."/>
            <person name="Zhang Y."/>
            <person name="Zhang D."/>
            <person name="Yonezawa T."/>
            <person name="Hasegawa M."/>
            <person name="Zhong Y."/>
            <person name="Liu W."/>
            <person name="Zhang Y."/>
            <person name="Huang Z."/>
            <person name="Zhang S."/>
            <person name="Long R."/>
            <person name="Yang H."/>
            <person name="Wang J."/>
            <person name="Lenstra J.A."/>
            <person name="Cooper D.N."/>
            <person name="Wu Y."/>
            <person name="Wang J."/>
            <person name="Shi P."/>
            <person name="Wang J."/>
            <person name="Liu J."/>
        </authorList>
    </citation>
    <scope>NUCLEOTIDE SEQUENCE [LARGE SCALE GENOMIC DNA]</scope>
    <source>
        <strain evidence="15">yakQH1</strain>
    </source>
</reference>
<feature type="domain" description="G-protein coupled receptors family 1 profile" evidence="13">
    <location>
        <begin position="46"/>
        <end position="299"/>
    </location>
</feature>
<keyword evidence="6" id="KW-0716">Sensory transduction</keyword>
<keyword evidence="4" id="KW-1003">Cell membrane</keyword>